<keyword evidence="12" id="KW-0677">Repeat</keyword>
<dbReference type="FunFam" id="2.10.25.10:FF:000005">
    <property type="entry name" value="Fibrillin 2"/>
    <property type="match status" value="1"/>
</dbReference>
<dbReference type="GO" id="GO:0080090">
    <property type="term" value="P:regulation of primary metabolic process"/>
    <property type="evidence" value="ECO:0007669"/>
    <property type="project" value="UniProtKB-ARBA"/>
</dbReference>
<keyword evidence="10 20" id="KW-0812">Transmembrane</keyword>
<evidence type="ECO:0000256" key="17">
    <source>
        <dbReference type="ARBA" id="ARBA00023170"/>
    </source>
</evidence>
<dbReference type="SMART" id="SM00200">
    <property type="entry name" value="SEA"/>
    <property type="match status" value="1"/>
</dbReference>
<evidence type="ECO:0000256" key="8">
    <source>
        <dbReference type="ARBA" id="ARBA00022553"/>
    </source>
</evidence>
<evidence type="ECO:0000256" key="2">
    <source>
        <dbReference type="ARBA" id="ARBA00004498"/>
    </source>
</evidence>
<evidence type="ECO:0000256" key="9">
    <source>
        <dbReference type="ARBA" id="ARBA00022583"/>
    </source>
</evidence>
<dbReference type="Proteomes" id="UP000515135">
    <property type="component" value="Unplaced"/>
</dbReference>
<dbReference type="GO" id="GO:0008593">
    <property type="term" value="P:regulation of Notch signaling pathway"/>
    <property type="evidence" value="ECO:0007669"/>
    <property type="project" value="UniProtKB-ARBA"/>
</dbReference>
<dbReference type="InterPro" id="IPR018097">
    <property type="entry name" value="EGF_Ca-bd_CS"/>
</dbReference>
<organism evidence="24 25">
    <name type="scientific">Branchiostoma belcheri</name>
    <name type="common">Amphioxus</name>
    <dbReference type="NCBI Taxonomy" id="7741"/>
    <lineage>
        <taxon>Eukaryota</taxon>
        <taxon>Metazoa</taxon>
        <taxon>Chordata</taxon>
        <taxon>Cephalochordata</taxon>
        <taxon>Leptocardii</taxon>
        <taxon>Amphioxiformes</taxon>
        <taxon>Branchiostomatidae</taxon>
        <taxon>Branchiostoma</taxon>
    </lineage>
</organism>
<proteinExistence type="inferred from homology"/>
<dbReference type="Pfam" id="PF12662">
    <property type="entry name" value="cEGF"/>
    <property type="match status" value="2"/>
</dbReference>
<dbReference type="Pfam" id="PF00008">
    <property type="entry name" value="EGF"/>
    <property type="match status" value="2"/>
</dbReference>
<dbReference type="GO" id="GO:0005509">
    <property type="term" value="F:calcium ion binding"/>
    <property type="evidence" value="ECO:0007669"/>
    <property type="project" value="InterPro"/>
</dbReference>
<dbReference type="GO" id="GO:0016324">
    <property type="term" value="C:apical plasma membrane"/>
    <property type="evidence" value="ECO:0007669"/>
    <property type="project" value="UniProtKB-SubCell"/>
</dbReference>
<dbReference type="Pfam" id="PF07645">
    <property type="entry name" value="EGF_CA"/>
    <property type="match status" value="3"/>
</dbReference>
<dbReference type="InterPro" id="IPR000082">
    <property type="entry name" value="SEA_dom"/>
</dbReference>
<reference evidence="25" key="1">
    <citation type="submission" date="2025-08" db="UniProtKB">
        <authorList>
            <consortium name="RefSeq"/>
        </authorList>
    </citation>
    <scope>IDENTIFICATION</scope>
    <source>
        <tissue evidence="25">Gonad</tissue>
    </source>
</reference>
<dbReference type="GO" id="GO:0030182">
    <property type="term" value="P:neuron differentiation"/>
    <property type="evidence" value="ECO:0007669"/>
    <property type="project" value="UniProtKB-ARBA"/>
</dbReference>
<evidence type="ECO:0000259" key="21">
    <source>
        <dbReference type="PROSITE" id="PS50024"/>
    </source>
</evidence>
<keyword evidence="4" id="KW-0217">Developmental protein</keyword>
<dbReference type="InterPro" id="IPR009030">
    <property type="entry name" value="Growth_fac_rcpt_cys_sf"/>
</dbReference>
<keyword evidence="16 19" id="KW-1015">Disulfide bond</keyword>
<evidence type="ECO:0000313" key="25">
    <source>
        <dbReference type="RefSeq" id="XP_019626531.1"/>
    </source>
</evidence>
<feature type="domain" description="EGF-like" evidence="22">
    <location>
        <begin position="1589"/>
        <end position="1628"/>
    </location>
</feature>
<dbReference type="GeneID" id="109471634"/>
<dbReference type="InterPro" id="IPR026823">
    <property type="entry name" value="cEGF"/>
</dbReference>
<dbReference type="InterPro" id="IPR013032">
    <property type="entry name" value="EGF-like_CS"/>
</dbReference>
<feature type="domain" description="EGF-like" evidence="22">
    <location>
        <begin position="1629"/>
        <end position="1665"/>
    </location>
</feature>
<dbReference type="Gene3D" id="2.10.25.10">
    <property type="entry name" value="Laminin"/>
    <property type="match status" value="12"/>
</dbReference>
<feature type="disulfide bond" evidence="19">
    <location>
        <begin position="1417"/>
        <end position="1426"/>
    </location>
</feature>
<dbReference type="Pfam" id="PF26129">
    <property type="entry name" value="Vwde"/>
    <property type="match status" value="1"/>
</dbReference>
<keyword evidence="14 20" id="KW-1133">Transmembrane helix</keyword>
<evidence type="ECO:0000256" key="7">
    <source>
        <dbReference type="ARBA" id="ARBA00022536"/>
    </source>
</evidence>
<dbReference type="GO" id="GO:0003002">
    <property type="term" value="P:regionalization"/>
    <property type="evidence" value="ECO:0007669"/>
    <property type="project" value="UniProtKB-ARBA"/>
</dbReference>
<dbReference type="InterPro" id="IPR001846">
    <property type="entry name" value="VWF_type-D"/>
</dbReference>
<evidence type="ECO:0000256" key="10">
    <source>
        <dbReference type="ARBA" id="ARBA00022692"/>
    </source>
</evidence>
<evidence type="ECO:0000256" key="14">
    <source>
        <dbReference type="ARBA" id="ARBA00022989"/>
    </source>
</evidence>
<dbReference type="InterPro" id="IPR058727">
    <property type="entry name" value="Helical_Vwde"/>
</dbReference>
<dbReference type="PROSITE" id="PS01187">
    <property type="entry name" value="EGF_CA"/>
    <property type="match status" value="4"/>
</dbReference>
<feature type="domain" description="SEA" evidence="21">
    <location>
        <begin position="1724"/>
        <end position="1843"/>
    </location>
</feature>
<keyword evidence="5" id="KW-1003">Cell membrane</keyword>
<evidence type="ECO:0000256" key="6">
    <source>
        <dbReference type="ARBA" id="ARBA00022530"/>
    </source>
</evidence>
<evidence type="ECO:0000256" key="19">
    <source>
        <dbReference type="PROSITE-ProRule" id="PRU00076"/>
    </source>
</evidence>
<evidence type="ECO:0000256" key="4">
    <source>
        <dbReference type="ARBA" id="ARBA00022473"/>
    </source>
</evidence>
<dbReference type="OrthoDB" id="10045365at2759"/>
<keyword evidence="15 20" id="KW-0472">Membrane</keyword>
<evidence type="ECO:0000256" key="18">
    <source>
        <dbReference type="ARBA" id="ARBA00023180"/>
    </source>
</evidence>
<keyword evidence="9" id="KW-0254">Endocytosis</keyword>
<dbReference type="SUPFAM" id="SSF82671">
    <property type="entry name" value="SEA domain"/>
    <property type="match status" value="1"/>
</dbReference>
<dbReference type="SMART" id="SM00216">
    <property type="entry name" value="VWD"/>
    <property type="match status" value="1"/>
</dbReference>
<feature type="domain" description="EGF-like" evidence="22">
    <location>
        <begin position="1392"/>
        <end position="1427"/>
    </location>
</feature>
<dbReference type="Gene3D" id="3.30.70.960">
    <property type="entry name" value="SEA domain"/>
    <property type="match status" value="1"/>
</dbReference>
<evidence type="ECO:0000256" key="3">
    <source>
        <dbReference type="ARBA" id="ARBA00006127"/>
    </source>
</evidence>
<comment type="similarity">
    <text evidence="3">Belongs to the fibulin family.</text>
</comment>
<protein>
    <submittedName>
        <fullName evidence="25">von Willebrand factor D and EGF domain-containing protein-like</fullName>
    </submittedName>
</protein>
<keyword evidence="7 19" id="KW-0245">EGF-like domain</keyword>
<dbReference type="InterPro" id="IPR036364">
    <property type="entry name" value="SEA_dom_sf"/>
</dbReference>
<evidence type="ECO:0000259" key="22">
    <source>
        <dbReference type="PROSITE" id="PS50026"/>
    </source>
</evidence>
<feature type="transmembrane region" description="Helical" evidence="20">
    <location>
        <begin position="1854"/>
        <end position="1878"/>
    </location>
</feature>
<keyword evidence="24" id="KW-1185">Reference proteome</keyword>
<dbReference type="FunFam" id="2.10.25.10:FF:000565">
    <property type="entry name" value="Predicted protein"/>
    <property type="match status" value="1"/>
</dbReference>
<dbReference type="Pfam" id="PF01390">
    <property type="entry name" value="SEA"/>
    <property type="match status" value="1"/>
</dbReference>
<dbReference type="GO" id="GO:0009967">
    <property type="term" value="P:positive regulation of signal transduction"/>
    <property type="evidence" value="ECO:0007669"/>
    <property type="project" value="UniProtKB-ARBA"/>
</dbReference>
<dbReference type="PRINTS" id="PR00010">
    <property type="entry name" value="EGFBLOOD"/>
</dbReference>
<dbReference type="GO" id="GO:0048592">
    <property type="term" value="P:eye morphogenesis"/>
    <property type="evidence" value="ECO:0007669"/>
    <property type="project" value="UniProtKB-ARBA"/>
</dbReference>
<dbReference type="GO" id="GO:0006897">
    <property type="term" value="P:endocytosis"/>
    <property type="evidence" value="ECO:0007669"/>
    <property type="project" value="UniProtKB-KW"/>
</dbReference>
<dbReference type="SUPFAM" id="SSF57184">
    <property type="entry name" value="Growth factor receptor domain"/>
    <property type="match status" value="3"/>
</dbReference>
<dbReference type="GO" id="GO:0051241">
    <property type="term" value="P:negative regulation of multicellular organismal process"/>
    <property type="evidence" value="ECO:0007669"/>
    <property type="project" value="UniProtKB-ARBA"/>
</dbReference>
<evidence type="ECO:0000256" key="13">
    <source>
        <dbReference type="ARBA" id="ARBA00022782"/>
    </source>
</evidence>
<dbReference type="FunFam" id="2.10.25.10:FF:000499">
    <property type="entry name" value="Predicted protein"/>
    <property type="match status" value="1"/>
</dbReference>
<dbReference type="PROSITE" id="PS01186">
    <property type="entry name" value="EGF_2"/>
    <property type="match status" value="7"/>
</dbReference>
<dbReference type="Pfam" id="PF00094">
    <property type="entry name" value="VWD"/>
    <property type="match status" value="1"/>
</dbReference>
<feature type="domain" description="VWFD" evidence="23">
    <location>
        <begin position="679"/>
        <end position="869"/>
    </location>
</feature>
<dbReference type="InterPro" id="IPR057774">
    <property type="entry name" value="D8C_UMOD/GP2/OIT3-like"/>
</dbReference>
<evidence type="ECO:0000259" key="23">
    <source>
        <dbReference type="PROSITE" id="PS51233"/>
    </source>
</evidence>
<dbReference type="FunFam" id="2.10.25.10:FF:000828">
    <property type="entry name" value="Thrombospondin-3-like Protein"/>
    <property type="match status" value="1"/>
</dbReference>
<dbReference type="SMART" id="SM00179">
    <property type="entry name" value="EGF_CA"/>
    <property type="match status" value="11"/>
</dbReference>
<evidence type="ECO:0000256" key="15">
    <source>
        <dbReference type="ARBA" id="ARBA00023136"/>
    </source>
</evidence>
<keyword evidence="18" id="KW-0325">Glycoprotein</keyword>
<evidence type="ECO:0000313" key="24">
    <source>
        <dbReference type="Proteomes" id="UP000515135"/>
    </source>
</evidence>
<sequence length="1910" mass="209668">MVPTDTAVLGRARVCLLAVFCLVFSGFVVTSEGSQWVQVFGTVKGTGQTAVDAWSAGPGEDVLHDKSPLVEQWGSLGIKRVRIVLEASTGDVELIFNGENTDKFSWFSQSRLISSPWNDINTEPKNFFSVAGDTNHLRTFFISRSYNGCPQDYGWLVLGEGHSCTWEQASVSRRPNILFSLTTTHVNWNGGNNVGRANRMVIYIETEECTECEQVCTYTNNEFQCSCHAGYTLEENGACDDIDECLIENGGCDHICTNTEGSFQCSCNPGYILNTNGLTCDDPCLTATPLYEPHRSTVYVPAGSNVDDGGLEEGWYRFTHVGGRMPTSCVQSDHCGTASPVWLNGEHPTDDSIADRVACANTGVSGDCCTERYDIQVKRCPTPGQTYYVYKLVPTNYGEAYCAGNSVPCPNGEVYNVFHRTCGNIIPLFSDNPVLHPPEYDVINNHVTFTCEVEYDPDDVTAWFDVMFLFDDVYFPDVPTVTLTAGKRRAKMDASHLGLNQLYTHWPVTWPSKMGKAVSCQVRSYWEDTPEVKSEWRQSNSYWAGIEAEDVVVIEESADYYKLELASTVPFVCRGGAQRVGQCYVDVPLAFDANDDDVCVAQRCHVRLYADRWSETEHRLKGEAIMVAVKDGQWDGDKHMLINFGRITHSPVTLTIPHIFHGYTPQFNIQVRTVDSVEATCTYSGDPHGITFDELTGNWLKQIHVILPGEFVLYRSTKPGRKFEVHSRHRRCRWDFDISCNCGAAIREGNDVVIVDYCHRTSPMIRYKTATGGPLSPGVIVSQDGNGQYIRVTMPSGAFVEVIGSGFVTLRVHAPGIDKGYTEGLCGTFDGNPANDAMMPDGTISTHHIWPDWHRDFSYAWRIPPGQSLFDVDCVDEVSSPVSESDFCTCGRGNRIECSPTKTRKTNHLNAVFNTIQPFQDARNRNCARRRKRDLENIEDDPDLYNDDVDTTEYEFDYALDSEPVVNSMWPTPNRGITEEEARGKCQGGILNLTIAEACRDVYGVDIFSGVDFCMADVKVTEDFQYVGIIVQQIQAECAEKAYNNVSLYETNENGTSVPPAFITENLCPRQCSNQGRCVNSTCECDDGYTSADCSIQVGRPPVALGLPGNGLCDVRSRPCRKTSFFAEPVMNSGNLTCRITQVQIQDDGIKTEANSSGRSEATFRSFGEVSCALPRSPVRDGTPDTKDGAVAHGMLLSVSNDGDRFSEELFFTVYDSVCQECTQGGACTWKPDTCIIRGHCFRNGDPNPDNWCQQCLSDLSNTTWSHRQVNSPPRFTMTSSTIIKLPDESLTMTLGAEDPEGRPVTFLTAPPSSPTLTVQPNGELTWTGDQPLSINVTITDECGASSEQTFHLTIMACPCENGGSCVPDMPRGRGSYTCVCPGYTGDVCETELDECQSNPCVNGTCIDLVNGYNCTCAEGYIGSRCDVTVDNMCALNPCFPDVSCINLEDGGYSCGRCPSGYVGNGYDCEDIDECKSDIHGCLHDCNNLPGTYECTCPDGFVLIGDDCIDVDECGLELDECSHYCTNTNGSYTCGCPAGFALNAGERNCEDVNECASSPCQNGGECHDGVNQYTCSCARGWVGAHCEEDIDECSLTNHGCHECNNTPGSYECSCAEGYVVGAGGTSCQDINECLLDDDVCSYVCINTEGSYYCICPPGYTPQTDECYQPTDPPIQISTAIEDDCRSTPCTVEHQECVENGGSYICRCAVGYYFIIIGTKDTCRESLTYEAELTIVAIGGVQQSFKAELGDTESAEFERMASVVEDALDDHFDAGLRARYKGLKIKSFRAGSVIVGFDIYLSQGPASVSTVTQAFYGNLQGNNTIGSSQVTIMPSSFRVSEVNNDSTSPWYHEPLYLALVCTGCAVAVTAVIVAMICCYTKHSKKQHKVHAVPHAELPLTERKLSGENKQC</sequence>
<keyword evidence="11" id="KW-0732">Signal</keyword>
<feature type="domain" description="EGF-like" evidence="22">
    <location>
        <begin position="1510"/>
        <end position="1550"/>
    </location>
</feature>
<dbReference type="InterPro" id="IPR000742">
    <property type="entry name" value="EGF"/>
</dbReference>
<comment type="subcellular location">
    <subcellularLocation>
        <location evidence="1">Apical cell membrane</location>
        <topology evidence="1">Single-pass type I membrane protein</topology>
    </subcellularLocation>
    <subcellularLocation>
        <location evidence="2">Secreted</location>
        <location evidence="2">Extracellular space</location>
        <location evidence="2">Extracellular matrix</location>
    </subcellularLocation>
</comment>
<dbReference type="SUPFAM" id="SSF57196">
    <property type="entry name" value="EGF/Laminin"/>
    <property type="match status" value="2"/>
</dbReference>
<dbReference type="FunFam" id="2.10.25.10:FF:000009">
    <property type="entry name" value="Low-density lipoprotein receptor isoform 1"/>
    <property type="match status" value="1"/>
</dbReference>
<dbReference type="Pfam" id="PF23283">
    <property type="entry name" value="D8C_UMOD"/>
    <property type="match status" value="1"/>
</dbReference>
<feature type="disulfide bond" evidence="19">
    <location>
        <begin position="1396"/>
        <end position="1406"/>
    </location>
</feature>
<dbReference type="KEGG" id="bbel:109471634"/>
<feature type="domain" description="EGF-like" evidence="22">
    <location>
        <begin position="1354"/>
        <end position="1390"/>
    </location>
</feature>
<evidence type="ECO:0000256" key="11">
    <source>
        <dbReference type="ARBA" id="ARBA00022729"/>
    </source>
</evidence>
<feature type="disulfide bond" evidence="19">
    <location>
        <begin position="1593"/>
        <end position="1603"/>
    </location>
</feature>
<dbReference type="CDD" id="cd00054">
    <property type="entry name" value="EGF_CA"/>
    <property type="match status" value="6"/>
</dbReference>
<evidence type="ECO:0000256" key="16">
    <source>
        <dbReference type="ARBA" id="ARBA00023157"/>
    </source>
</evidence>
<keyword evidence="8" id="KW-0597">Phosphoprotein</keyword>
<gene>
    <name evidence="25" type="primary">LOC109471634</name>
</gene>
<dbReference type="GO" id="GO:0060255">
    <property type="term" value="P:regulation of macromolecule metabolic process"/>
    <property type="evidence" value="ECO:0007669"/>
    <property type="project" value="UniProtKB-ARBA"/>
</dbReference>
<feature type="domain" description="EGF-like" evidence="22">
    <location>
        <begin position="1471"/>
        <end position="1509"/>
    </location>
</feature>
<dbReference type="Pfam" id="PF14670">
    <property type="entry name" value="FXa_inhibition"/>
    <property type="match status" value="1"/>
</dbReference>
<dbReference type="PROSITE" id="PS00010">
    <property type="entry name" value="ASX_HYDROXYL"/>
    <property type="match status" value="7"/>
</dbReference>
<name>A0A6P4ZA33_BRABE</name>
<evidence type="ECO:0000256" key="1">
    <source>
        <dbReference type="ARBA" id="ARBA00004247"/>
    </source>
</evidence>
<dbReference type="InterPro" id="IPR001881">
    <property type="entry name" value="EGF-like_Ca-bd_dom"/>
</dbReference>
<dbReference type="PROSITE" id="PS50024">
    <property type="entry name" value="SEA"/>
    <property type="match status" value="1"/>
</dbReference>
<keyword evidence="6" id="KW-0272">Extracellular matrix</keyword>
<dbReference type="Pfam" id="PF12661">
    <property type="entry name" value="hEGF"/>
    <property type="match status" value="1"/>
</dbReference>
<dbReference type="InterPro" id="IPR052235">
    <property type="entry name" value="Nephronectin_domain"/>
</dbReference>
<feature type="domain" description="EGF-like" evidence="22">
    <location>
        <begin position="241"/>
        <end position="281"/>
    </location>
</feature>
<keyword evidence="6" id="KW-0964">Secreted</keyword>
<accession>A0A6P4ZA33</accession>
<comment type="caution">
    <text evidence="19">Lacks conserved residue(s) required for the propagation of feature annotation.</text>
</comment>
<keyword evidence="13" id="KW-0221">Differentiation</keyword>
<dbReference type="RefSeq" id="XP_019626531.1">
    <property type="nucleotide sequence ID" value="XM_019770972.1"/>
</dbReference>
<dbReference type="SMART" id="SM00181">
    <property type="entry name" value="EGF"/>
    <property type="match status" value="12"/>
</dbReference>
<feature type="domain" description="EGF-like" evidence="22">
    <location>
        <begin position="1551"/>
        <end position="1587"/>
    </location>
</feature>
<dbReference type="GO" id="GO:0051093">
    <property type="term" value="P:negative regulation of developmental process"/>
    <property type="evidence" value="ECO:0007669"/>
    <property type="project" value="UniProtKB-ARBA"/>
</dbReference>
<dbReference type="PROSITE" id="PS00022">
    <property type="entry name" value="EGF_1"/>
    <property type="match status" value="2"/>
</dbReference>
<dbReference type="GO" id="GO:0048468">
    <property type="term" value="P:cell development"/>
    <property type="evidence" value="ECO:0007669"/>
    <property type="project" value="UniProtKB-ARBA"/>
</dbReference>
<dbReference type="FunFam" id="2.10.25.10:FF:000001">
    <property type="entry name" value="Tenascin C"/>
    <property type="match status" value="1"/>
</dbReference>
<dbReference type="InterPro" id="IPR000152">
    <property type="entry name" value="EGF-type_Asp/Asn_hydroxyl_site"/>
</dbReference>
<dbReference type="FunFam" id="2.10.25.10:FF:000240">
    <property type="entry name" value="Vitamin K-dependent protein S"/>
    <property type="match status" value="1"/>
</dbReference>
<evidence type="ECO:0000256" key="12">
    <source>
        <dbReference type="ARBA" id="ARBA00022737"/>
    </source>
</evidence>
<feature type="domain" description="EGF-like" evidence="22">
    <location>
        <begin position="1430"/>
        <end position="1470"/>
    </location>
</feature>
<evidence type="ECO:0000256" key="5">
    <source>
        <dbReference type="ARBA" id="ARBA00022475"/>
    </source>
</evidence>
<dbReference type="FunFam" id="2.10.25.10:FF:000143">
    <property type="entry name" value="Protein crumbs 1"/>
    <property type="match status" value="1"/>
</dbReference>
<keyword evidence="17" id="KW-0675">Receptor</keyword>
<dbReference type="PANTHER" id="PTHR24050:SF27">
    <property type="entry name" value="FIBRILLIN-1"/>
    <property type="match status" value="1"/>
</dbReference>
<dbReference type="PROSITE" id="PS50026">
    <property type="entry name" value="EGF_3"/>
    <property type="match status" value="9"/>
</dbReference>
<dbReference type="PANTHER" id="PTHR24050">
    <property type="entry name" value="PA14 DOMAIN-CONTAINING PROTEIN"/>
    <property type="match status" value="1"/>
</dbReference>
<evidence type="ECO:0000256" key="20">
    <source>
        <dbReference type="SAM" id="Phobius"/>
    </source>
</evidence>
<feature type="disulfide bond" evidence="19">
    <location>
        <begin position="1577"/>
        <end position="1586"/>
    </location>
</feature>
<dbReference type="PROSITE" id="PS51233">
    <property type="entry name" value="VWFD"/>
    <property type="match status" value="1"/>
</dbReference>
<dbReference type="InterPro" id="IPR049883">
    <property type="entry name" value="NOTCH1_EGF-like"/>
</dbReference>